<dbReference type="PATRIC" id="fig|1227360.4.peg.1673"/>
<dbReference type="EMBL" id="ASQA01000013">
    <property type="protein sequence ID" value="ETT86681.1"/>
    <property type="molecule type" value="Genomic_DNA"/>
</dbReference>
<dbReference type="SMART" id="SM00346">
    <property type="entry name" value="HTH_ICLR"/>
    <property type="match status" value="1"/>
</dbReference>
<dbReference type="GO" id="GO:0045892">
    <property type="term" value="P:negative regulation of DNA-templated transcription"/>
    <property type="evidence" value="ECO:0007669"/>
    <property type="project" value="TreeGrafter"/>
</dbReference>
<gene>
    <name evidence="6" type="ORF">C176_08212</name>
</gene>
<dbReference type="PANTHER" id="PTHR30136">
    <property type="entry name" value="HELIX-TURN-HELIX TRANSCRIPTIONAL REGULATOR, ICLR FAMILY"/>
    <property type="match status" value="1"/>
</dbReference>
<dbReference type="InterPro" id="IPR014757">
    <property type="entry name" value="Tscrpt_reg_IclR_C"/>
</dbReference>
<evidence type="ECO:0000313" key="6">
    <source>
        <dbReference type="EMBL" id="ETT86681.1"/>
    </source>
</evidence>
<comment type="caution">
    <text evidence="6">The sequence shown here is derived from an EMBL/GenBank/DDBJ whole genome shotgun (WGS) entry which is preliminary data.</text>
</comment>
<dbReference type="RefSeq" id="WP_038182489.1">
    <property type="nucleotide sequence ID" value="NZ_ASQA01000013.1"/>
</dbReference>
<dbReference type="PROSITE" id="PS51077">
    <property type="entry name" value="HTH_ICLR"/>
    <property type="match status" value="1"/>
</dbReference>
<feature type="domain" description="IclR-ED" evidence="5">
    <location>
        <begin position="67"/>
        <end position="249"/>
    </location>
</feature>
<dbReference type="AlphaFoldDB" id="W4F3Q6"/>
<dbReference type="eggNOG" id="COG1414">
    <property type="taxonomic scope" value="Bacteria"/>
</dbReference>
<dbReference type="PANTHER" id="PTHR30136:SF7">
    <property type="entry name" value="HTH-TYPE TRANSCRIPTIONAL REGULATOR KDGR-RELATED"/>
    <property type="match status" value="1"/>
</dbReference>
<evidence type="ECO:0000259" key="4">
    <source>
        <dbReference type="PROSITE" id="PS51077"/>
    </source>
</evidence>
<keyword evidence="2" id="KW-0238">DNA-binding</keyword>
<dbReference type="SUPFAM" id="SSF55781">
    <property type="entry name" value="GAF domain-like"/>
    <property type="match status" value="1"/>
</dbReference>
<dbReference type="InterPro" id="IPR029016">
    <property type="entry name" value="GAF-like_dom_sf"/>
</dbReference>
<keyword evidence="3" id="KW-0804">Transcription</keyword>
<dbReference type="InterPro" id="IPR050707">
    <property type="entry name" value="HTH_MetabolicPath_Reg"/>
</dbReference>
<dbReference type="InterPro" id="IPR036390">
    <property type="entry name" value="WH_DNA-bd_sf"/>
</dbReference>
<proteinExistence type="predicted"/>
<evidence type="ECO:0000256" key="3">
    <source>
        <dbReference type="ARBA" id="ARBA00023163"/>
    </source>
</evidence>
<feature type="domain" description="HTH iclR-type" evidence="4">
    <location>
        <begin position="5"/>
        <end position="66"/>
    </location>
</feature>
<dbReference type="GO" id="GO:0003677">
    <property type="term" value="F:DNA binding"/>
    <property type="evidence" value="ECO:0007669"/>
    <property type="project" value="UniProtKB-KW"/>
</dbReference>
<organism evidence="6 7">
    <name type="scientific">Viridibacillus arenosi FSL R5-213</name>
    <dbReference type="NCBI Taxonomy" id="1227360"/>
    <lineage>
        <taxon>Bacteria</taxon>
        <taxon>Bacillati</taxon>
        <taxon>Bacillota</taxon>
        <taxon>Bacilli</taxon>
        <taxon>Bacillales</taxon>
        <taxon>Caryophanaceae</taxon>
        <taxon>Viridibacillus</taxon>
    </lineage>
</organism>
<dbReference type="PROSITE" id="PS51078">
    <property type="entry name" value="ICLR_ED"/>
    <property type="match status" value="1"/>
</dbReference>
<dbReference type="Gene3D" id="3.30.450.40">
    <property type="match status" value="1"/>
</dbReference>
<dbReference type="Pfam" id="PF01614">
    <property type="entry name" value="IclR_C"/>
    <property type="match status" value="1"/>
</dbReference>
<dbReference type="SUPFAM" id="SSF46785">
    <property type="entry name" value="Winged helix' DNA-binding domain"/>
    <property type="match status" value="1"/>
</dbReference>
<reference evidence="6 7" key="1">
    <citation type="journal article" date="2014" name="BMC Genomics">
        <title>Genomic comparison of sporeforming bacilli isolated from milk.</title>
        <authorList>
            <person name="Moreno Switt A.I."/>
            <person name="Andrus A.D."/>
            <person name="Ranieri M.L."/>
            <person name="Orsi R.H."/>
            <person name="Ivy R."/>
            <person name="den Bakker H.C."/>
            <person name="Martin N.H."/>
            <person name="Wiedmann M."/>
            <person name="Boor K.J."/>
        </authorList>
    </citation>
    <scope>NUCLEOTIDE SEQUENCE [LARGE SCALE GENOMIC DNA]</scope>
    <source>
        <strain evidence="6 7">FSL R5-213</strain>
    </source>
</reference>
<evidence type="ECO:0000256" key="2">
    <source>
        <dbReference type="ARBA" id="ARBA00023125"/>
    </source>
</evidence>
<evidence type="ECO:0000313" key="7">
    <source>
        <dbReference type="Proteomes" id="UP000019062"/>
    </source>
</evidence>
<dbReference type="GO" id="GO:0003700">
    <property type="term" value="F:DNA-binding transcription factor activity"/>
    <property type="evidence" value="ECO:0007669"/>
    <property type="project" value="TreeGrafter"/>
</dbReference>
<dbReference type="Gene3D" id="1.10.10.10">
    <property type="entry name" value="Winged helix-like DNA-binding domain superfamily/Winged helix DNA-binding domain"/>
    <property type="match status" value="1"/>
</dbReference>
<name>W4F3Q6_9BACL</name>
<keyword evidence="1" id="KW-0805">Transcription regulation</keyword>
<accession>W4F3Q6</accession>
<sequence length="253" mass="28025">MSYSVPALEKAHLIFNILLNSEVELTMTDIINKTEINKSTVYSILHVLTELSYLEKTNKQTYVLGPQLGILGSKYLRQFNITSTFNDLALQSVNKIGATCQLAILNGLNIIYLSKVDASSQIHLVTSPGMTLPAHATAMGKVLLSQYSDTEIEQLYTGYSFTKLTDKTIDSIPKLLKQLHIIQQQGWIQEIGEAVEIFTCISAPIFNNQNKIIAATSFTHPINGFDPKKSLIINETINLAKQISSKAGYSENL</sequence>
<evidence type="ECO:0000256" key="1">
    <source>
        <dbReference type="ARBA" id="ARBA00023015"/>
    </source>
</evidence>
<dbReference type="InterPro" id="IPR036388">
    <property type="entry name" value="WH-like_DNA-bd_sf"/>
</dbReference>
<dbReference type="Pfam" id="PF09339">
    <property type="entry name" value="HTH_IclR"/>
    <property type="match status" value="1"/>
</dbReference>
<evidence type="ECO:0000259" key="5">
    <source>
        <dbReference type="PROSITE" id="PS51078"/>
    </source>
</evidence>
<protein>
    <submittedName>
        <fullName evidence="6">IclR family transcriptional regulator</fullName>
    </submittedName>
</protein>
<dbReference type="InterPro" id="IPR005471">
    <property type="entry name" value="Tscrpt_reg_IclR_N"/>
</dbReference>
<dbReference type="Proteomes" id="UP000019062">
    <property type="component" value="Unassembled WGS sequence"/>
</dbReference>
<keyword evidence="7" id="KW-1185">Reference proteome</keyword>